<proteinExistence type="predicted"/>
<dbReference type="SUPFAM" id="SSF109854">
    <property type="entry name" value="DinB/YfiT-like putative metalloenzymes"/>
    <property type="match status" value="1"/>
</dbReference>
<dbReference type="OrthoDB" id="9798830at2"/>
<dbReference type="InterPro" id="IPR024775">
    <property type="entry name" value="DinB-like"/>
</dbReference>
<gene>
    <name evidence="2" type="ORF">DAERI_010241</name>
</gene>
<comment type="caution">
    <text evidence="2">The sequence shown here is derived from an EMBL/GenBank/DDBJ whole genome shotgun (WGS) entry which is preliminary data.</text>
</comment>
<organism evidence="2 3">
    <name type="scientific">Deinococcus aerius</name>
    <dbReference type="NCBI Taxonomy" id="200253"/>
    <lineage>
        <taxon>Bacteria</taxon>
        <taxon>Thermotogati</taxon>
        <taxon>Deinococcota</taxon>
        <taxon>Deinococci</taxon>
        <taxon>Deinococcales</taxon>
        <taxon>Deinococcaceae</taxon>
        <taxon>Deinococcus</taxon>
    </lineage>
</organism>
<evidence type="ECO:0000259" key="1">
    <source>
        <dbReference type="Pfam" id="PF12867"/>
    </source>
</evidence>
<evidence type="ECO:0000313" key="3">
    <source>
        <dbReference type="Proteomes" id="UP000236569"/>
    </source>
</evidence>
<feature type="domain" description="DinB-like" evidence="1">
    <location>
        <begin position="34"/>
        <end position="146"/>
    </location>
</feature>
<sequence>MTGQADEAALLGPAPQALERLLEGGGACVPPGRALDGLSADLACRRVEGAPHTVAEIVAHMQFWQAFSAALVRGEGPALPEHAAGGWPAVGPGDWDTVRRAFLSGLAEAKRLARGEDLSRQVDGQKTVGYELTVNALHNAVHLGQVILLRRMLGAWPPPGGGETW</sequence>
<name>A0A2I9CRE0_9DEIO</name>
<accession>A0A2I9CRE0</accession>
<evidence type="ECO:0000313" key="2">
    <source>
        <dbReference type="EMBL" id="GBF04069.1"/>
    </source>
</evidence>
<dbReference type="EMBL" id="BFAG01000001">
    <property type="protein sequence ID" value="GBF04069.1"/>
    <property type="molecule type" value="Genomic_DNA"/>
</dbReference>
<dbReference type="Gene3D" id="1.20.120.450">
    <property type="entry name" value="dinb family like domain"/>
    <property type="match status" value="1"/>
</dbReference>
<dbReference type="RefSeq" id="WP_103127655.1">
    <property type="nucleotide sequence ID" value="NZ_BFAG01000001.1"/>
</dbReference>
<dbReference type="AlphaFoldDB" id="A0A2I9CRE0"/>
<reference evidence="3" key="1">
    <citation type="submission" date="2018-01" db="EMBL/GenBank/DDBJ databases">
        <title>Draft Genome Sequence of the Radioresistant Bacterium Deinococcus aerius TR0125, Isolated from the Higher Atmosphere above Japan.</title>
        <authorList>
            <person name="Satoh K."/>
            <person name="Arai H."/>
            <person name="Sanzen T."/>
            <person name="Kawaguchi Y."/>
            <person name="Hayashi H."/>
            <person name="Yokobori S."/>
            <person name="Yamagishi A."/>
            <person name="Oono Y."/>
            <person name="Narumi I."/>
        </authorList>
    </citation>
    <scope>NUCLEOTIDE SEQUENCE [LARGE SCALE GENOMIC DNA]</scope>
    <source>
        <strain evidence="3">TR0125</strain>
    </source>
</reference>
<dbReference type="Pfam" id="PF12867">
    <property type="entry name" value="DinB_2"/>
    <property type="match status" value="1"/>
</dbReference>
<dbReference type="InterPro" id="IPR034660">
    <property type="entry name" value="DinB/YfiT-like"/>
</dbReference>
<dbReference type="Proteomes" id="UP000236569">
    <property type="component" value="Unassembled WGS sequence"/>
</dbReference>
<protein>
    <recommendedName>
        <fullName evidence="1">DinB-like domain-containing protein</fullName>
    </recommendedName>
</protein>
<keyword evidence="3" id="KW-1185">Reference proteome</keyword>